<comment type="similarity">
    <text evidence="4">Belongs to the DASH complex DAD4 family.</text>
</comment>
<dbReference type="STRING" id="747676.F4RTX6"/>
<feature type="coiled-coil region" evidence="17">
    <location>
        <begin position="13"/>
        <end position="43"/>
    </location>
</feature>
<evidence type="ECO:0000256" key="6">
    <source>
        <dbReference type="ARBA" id="ARBA00022454"/>
    </source>
</evidence>
<evidence type="ECO:0000256" key="11">
    <source>
        <dbReference type="ARBA" id="ARBA00022838"/>
    </source>
</evidence>
<keyword evidence="11" id="KW-0995">Kinetochore</keyword>
<dbReference type="VEuPathDB" id="FungiDB:MELLADRAFT_89595"/>
<keyword evidence="15" id="KW-0137">Centromere</keyword>
<keyword evidence="12" id="KW-0206">Cytoskeleton</keyword>
<dbReference type="GO" id="GO:0005874">
    <property type="term" value="C:microtubule"/>
    <property type="evidence" value="ECO:0007669"/>
    <property type="project" value="UniProtKB-KW"/>
</dbReference>
<dbReference type="HOGENOM" id="CLU_177920_1_1_1"/>
<evidence type="ECO:0000256" key="3">
    <source>
        <dbReference type="ARBA" id="ARBA00004629"/>
    </source>
</evidence>
<proteinExistence type="inferred from homology"/>
<evidence type="ECO:0000256" key="16">
    <source>
        <dbReference type="ARBA" id="ARBA00030569"/>
    </source>
</evidence>
<evidence type="ECO:0000256" key="13">
    <source>
        <dbReference type="ARBA" id="ARBA00023242"/>
    </source>
</evidence>
<dbReference type="GO" id="GO:0042729">
    <property type="term" value="C:DASH complex"/>
    <property type="evidence" value="ECO:0007669"/>
    <property type="project" value="InterPro"/>
</dbReference>
<protein>
    <recommendedName>
        <fullName evidence="5">DASH complex subunit DAD4</fullName>
    </recommendedName>
    <alternativeName>
        <fullName evidence="16">Outer kinetochore protein DAD4</fullName>
    </alternativeName>
</protein>
<evidence type="ECO:0000256" key="9">
    <source>
        <dbReference type="ARBA" id="ARBA00022701"/>
    </source>
</evidence>
<dbReference type="PANTHER" id="PTHR28222:SF1">
    <property type="entry name" value="DASH COMPLEX SUBUNIT DAD4"/>
    <property type="match status" value="1"/>
</dbReference>
<organism evidence="19">
    <name type="scientific">Melampsora larici-populina (strain 98AG31 / pathotype 3-4-7)</name>
    <name type="common">Poplar leaf rust fungus</name>
    <dbReference type="NCBI Taxonomy" id="747676"/>
    <lineage>
        <taxon>Eukaryota</taxon>
        <taxon>Fungi</taxon>
        <taxon>Dikarya</taxon>
        <taxon>Basidiomycota</taxon>
        <taxon>Pucciniomycotina</taxon>
        <taxon>Pucciniomycetes</taxon>
        <taxon>Pucciniales</taxon>
        <taxon>Melampsoraceae</taxon>
        <taxon>Melampsora</taxon>
    </lineage>
</organism>
<keyword evidence="7" id="KW-0963">Cytoplasm</keyword>
<dbReference type="InParanoid" id="F4RTX6"/>
<dbReference type="Pfam" id="PF08650">
    <property type="entry name" value="DASH_Dad4"/>
    <property type="match status" value="1"/>
</dbReference>
<evidence type="ECO:0000313" key="19">
    <source>
        <dbReference type="Proteomes" id="UP000001072"/>
    </source>
</evidence>
<dbReference type="GeneID" id="18935252"/>
<keyword evidence="14" id="KW-0131">Cell cycle</keyword>
<dbReference type="eggNOG" id="ENOG502S890">
    <property type="taxonomic scope" value="Eukaryota"/>
</dbReference>
<evidence type="ECO:0000256" key="10">
    <source>
        <dbReference type="ARBA" id="ARBA00022776"/>
    </source>
</evidence>
<evidence type="ECO:0000256" key="15">
    <source>
        <dbReference type="ARBA" id="ARBA00023328"/>
    </source>
</evidence>
<evidence type="ECO:0000256" key="1">
    <source>
        <dbReference type="ARBA" id="ARBA00004123"/>
    </source>
</evidence>
<dbReference type="FunCoup" id="F4RTX6">
    <property type="interactions" value="3"/>
</dbReference>
<dbReference type="InterPro" id="IPR013959">
    <property type="entry name" value="DASH_Dad4"/>
</dbReference>
<dbReference type="RefSeq" id="XP_007412542.1">
    <property type="nucleotide sequence ID" value="XM_007412480.1"/>
</dbReference>
<dbReference type="KEGG" id="mlr:MELLADRAFT_89595"/>
<keyword evidence="8" id="KW-0132">Cell division</keyword>
<evidence type="ECO:0000256" key="17">
    <source>
        <dbReference type="SAM" id="Coils"/>
    </source>
</evidence>
<keyword evidence="13" id="KW-0539">Nucleus</keyword>
<accession>F4RTX6</accession>
<dbReference type="PANTHER" id="PTHR28222">
    <property type="entry name" value="DASH COMPLEX SUBUNIT DAD4"/>
    <property type="match status" value="1"/>
</dbReference>
<comment type="subcellular location">
    <subcellularLocation>
        <location evidence="3">Chromosome</location>
        <location evidence="3">Centromere</location>
        <location evidence="3">Kinetochore</location>
    </subcellularLocation>
    <subcellularLocation>
        <location evidence="2">Cytoplasm</location>
        <location evidence="2">Cytoskeleton</location>
        <location evidence="2">Spindle</location>
    </subcellularLocation>
    <subcellularLocation>
        <location evidence="1">Nucleus</location>
    </subcellularLocation>
</comment>
<evidence type="ECO:0000256" key="8">
    <source>
        <dbReference type="ARBA" id="ARBA00022618"/>
    </source>
</evidence>
<evidence type="ECO:0000256" key="7">
    <source>
        <dbReference type="ARBA" id="ARBA00022490"/>
    </source>
</evidence>
<keyword evidence="19" id="KW-1185">Reference proteome</keyword>
<sequence>MQNPFEEQQTVLLSRMIGNIEKLSEAMEELTNALEECTKYNSKVFEFHQALEHYNLNVKYNLENQEVENH</sequence>
<dbReference type="EMBL" id="GL883120">
    <property type="protein sequence ID" value="EGG04081.1"/>
    <property type="molecule type" value="Genomic_DNA"/>
</dbReference>
<dbReference type="GO" id="GO:0008608">
    <property type="term" value="P:attachment of spindle microtubules to kinetochore"/>
    <property type="evidence" value="ECO:0007669"/>
    <property type="project" value="InterPro"/>
</dbReference>
<gene>
    <name evidence="18" type="ORF">MELLADRAFT_89595</name>
</gene>
<dbReference type="GO" id="GO:0072686">
    <property type="term" value="C:mitotic spindle"/>
    <property type="evidence" value="ECO:0007669"/>
    <property type="project" value="InterPro"/>
</dbReference>
<reference evidence="19" key="1">
    <citation type="journal article" date="2011" name="Proc. Natl. Acad. Sci. U.S.A.">
        <title>Obligate biotrophy features unraveled by the genomic analysis of rust fungi.</title>
        <authorList>
            <person name="Duplessis S."/>
            <person name="Cuomo C.A."/>
            <person name="Lin Y.-C."/>
            <person name="Aerts A."/>
            <person name="Tisserant E."/>
            <person name="Veneault-Fourrey C."/>
            <person name="Joly D.L."/>
            <person name="Hacquard S."/>
            <person name="Amselem J."/>
            <person name="Cantarel B.L."/>
            <person name="Chiu R."/>
            <person name="Coutinho P.M."/>
            <person name="Feau N."/>
            <person name="Field M."/>
            <person name="Frey P."/>
            <person name="Gelhaye E."/>
            <person name="Goldberg J."/>
            <person name="Grabherr M.G."/>
            <person name="Kodira C.D."/>
            <person name="Kohler A."/>
            <person name="Kuees U."/>
            <person name="Lindquist E.A."/>
            <person name="Lucas S.M."/>
            <person name="Mago R."/>
            <person name="Mauceli E."/>
            <person name="Morin E."/>
            <person name="Murat C."/>
            <person name="Pangilinan J.L."/>
            <person name="Park R."/>
            <person name="Pearson M."/>
            <person name="Quesneville H."/>
            <person name="Rouhier N."/>
            <person name="Sakthikumar S."/>
            <person name="Salamov A.A."/>
            <person name="Schmutz J."/>
            <person name="Selles B."/>
            <person name="Shapiro H."/>
            <person name="Tanguay P."/>
            <person name="Tuskan G.A."/>
            <person name="Henrissat B."/>
            <person name="Van de Peer Y."/>
            <person name="Rouze P."/>
            <person name="Ellis J.G."/>
            <person name="Dodds P.N."/>
            <person name="Schein J.E."/>
            <person name="Zhong S."/>
            <person name="Hamelin R.C."/>
            <person name="Grigoriev I.V."/>
            <person name="Szabo L.J."/>
            <person name="Martin F."/>
        </authorList>
    </citation>
    <scope>NUCLEOTIDE SEQUENCE [LARGE SCALE GENOMIC DNA]</scope>
    <source>
        <strain evidence="19">98AG31 / pathotype 3-4-7</strain>
    </source>
</reference>
<dbReference type="AlphaFoldDB" id="F4RTX6"/>
<evidence type="ECO:0000256" key="2">
    <source>
        <dbReference type="ARBA" id="ARBA00004186"/>
    </source>
</evidence>
<dbReference type="GO" id="GO:0051301">
    <property type="term" value="P:cell division"/>
    <property type="evidence" value="ECO:0007669"/>
    <property type="project" value="UniProtKB-KW"/>
</dbReference>
<keyword evidence="17" id="KW-0175">Coiled coil</keyword>
<keyword evidence="10" id="KW-0498">Mitosis</keyword>
<evidence type="ECO:0000256" key="5">
    <source>
        <dbReference type="ARBA" id="ARBA00020259"/>
    </source>
</evidence>
<evidence type="ECO:0000313" key="18">
    <source>
        <dbReference type="EMBL" id="EGG04081.1"/>
    </source>
</evidence>
<evidence type="ECO:0000256" key="4">
    <source>
        <dbReference type="ARBA" id="ARBA00009754"/>
    </source>
</evidence>
<evidence type="ECO:0000256" key="12">
    <source>
        <dbReference type="ARBA" id="ARBA00023212"/>
    </source>
</evidence>
<keyword evidence="6" id="KW-0158">Chromosome</keyword>
<dbReference type="Proteomes" id="UP000001072">
    <property type="component" value="Unassembled WGS sequence"/>
</dbReference>
<evidence type="ECO:0000256" key="14">
    <source>
        <dbReference type="ARBA" id="ARBA00023306"/>
    </source>
</evidence>
<dbReference type="OrthoDB" id="5516652at2759"/>
<keyword evidence="9" id="KW-0493">Microtubule</keyword>
<name>F4RTX6_MELLP</name>